<accession>E1KNN4</accession>
<dbReference type="PANTHER" id="PTHR33529:SF6">
    <property type="entry name" value="YJGP_YJGQ FAMILY PERMEASE"/>
    <property type="match status" value="1"/>
</dbReference>
<dbReference type="Pfam" id="PF03739">
    <property type="entry name" value="LptF_LptG"/>
    <property type="match status" value="1"/>
</dbReference>
<keyword evidence="3 6" id="KW-0812">Transmembrane</keyword>
<keyword evidence="4 6" id="KW-1133">Transmembrane helix</keyword>
<feature type="transmembrane region" description="Helical" evidence="6">
    <location>
        <begin position="30"/>
        <end position="51"/>
    </location>
</feature>
<dbReference type="EMBL" id="AEDO01000013">
    <property type="protein sequence ID" value="EFL46803.1"/>
    <property type="molecule type" value="Genomic_DNA"/>
</dbReference>
<dbReference type="AlphaFoldDB" id="E1KNN4"/>
<evidence type="ECO:0000256" key="5">
    <source>
        <dbReference type="ARBA" id="ARBA00023136"/>
    </source>
</evidence>
<proteinExistence type="predicted"/>
<keyword evidence="5 6" id="KW-0472">Membrane</keyword>
<dbReference type="InterPro" id="IPR005495">
    <property type="entry name" value="LptG/LptF_permease"/>
</dbReference>
<dbReference type="GO" id="GO:0015920">
    <property type="term" value="P:lipopolysaccharide transport"/>
    <property type="evidence" value="ECO:0007669"/>
    <property type="project" value="TreeGrafter"/>
</dbReference>
<dbReference type="PANTHER" id="PTHR33529">
    <property type="entry name" value="SLR0882 PROTEIN-RELATED"/>
    <property type="match status" value="1"/>
</dbReference>
<evidence type="ECO:0000256" key="3">
    <source>
        <dbReference type="ARBA" id="ARBA00022692"/>
    </source>
</evidence>
<evidence type="ECO:0000313" key="7">
    <source>
        <dbReference type="EMBL" id="EFL46803.1"/>
    </source>
</evidence>
<evidence type="ECO:0000313" key="8">
    <source>
        <dbReference type="Proteomes" id="UP000003610"/>
    </source>
</evidence>
<feature type="transmembrane region" description="Helical" evidence="6">
    <location>
        <begin position="417"/>
        <end position="434"/>
    </location>
</feature>
<feature type="transmembrane region" description="Helical" evidence="6">
    <location>
        <begin position="71"/>
        <end position="96"/>
    </location>
</feature>
<evidence type="ECO:0000256" key="4">
    <source>
        <dbReference type="ARBA" id="ARBA00022989"/>
    </source>
</evidence>
<comment type="caution">
    <text evidence="7">The sequence shown here is derived from an EMBL/GenBank/DDBJ whole genome shotgun (WGS) entry which is preliminary data.</text>
</comment>
<dbReference type="STRING" id="866771.HMPREF9296_2418"/>
<organism evidence="7 8">
    <name type="scientific">Prevotella disiens FB035-09AN</name>
    <dbReference type="NCBI Taxonomy" id="866771"/>
    <lineage>
        <taxon>Bacteria</taxon>
        <taxon>Pseudomonadati</taxon>
        <taxon>Bacteroidota</taxon>
        <taxon>Bacteroidia</taxon>
        <taxon>Bacteroidales</taxon>
        <taxon>Prevotellaceae</taxon>
        <taxon>Prevotella</taxon>
    </lineage>
</organism>
<feature type="transmembrane region" description="Helical" evidence="6">
    <location>
        <begin position="598"/>
        <end position="618"/>
    </location>
</feature>
<evidence type="ECO:0000256" key="2">
    <source>
        <dbReference type="ARBA" id="ARBA00022475"/>
    </source>
</evidence>
<protein>
    <submittedName>
        <fullName evidence="7">Permease, YjgP/YjgQ family</fullName>
    </submittedName>
</protein>
<reference evidence="7 8" key="1">
    <citation type="submission" date="2010-08" db="EMBL/GenBank/DDBJ databases">
        <authorList>
            <person name="Durkin A.S."/>
            <person name="Madupu R."/>
            <person name="Torralba M."/>
            <person name="Gillis M."/>
            <person name="Methe B."/>
            <person name="Sutton G."/>
            <person name="Nelson K.E."/>
        </authorList>
    </citation>
    <scope>NUCLEOTIDE SEQUENCE [LARGE SCALE GENOMIC DNA]</scope>
    <source>
        <strain evidence="7 8">FB035-09AN</strain>
    </source>
</reference>
<dbReference type="eggNOG" id="COG0795">
    <property type="taxonomic scope" value="Bacteria"/>
</dbReference>
<feature type="transmembrane region" description="Helical" evidence="6">
    <location>
        <begin position="446"/>
        <end position="469"/>
    </location>
</feature>
<keyword evidence="2" id="KW-1003">Cell membrane</keyword>
<evidence type="ECO:0000256" key="6">
    <source>
        <dbReference type="SAM" id="Phobius"/>
    </source>
</evidence>
<dbReference type="Proteomes" id="UP000003610">
    <property type="component" value="Unassembled WGS sequence"/>
</dbReference>
<feature type="transmembrane region" description="Helical" evidence="6">
    <location>
        <begin position="392"/>
        <end position="410"/>
    </location>
</feature>
<dbReference type="GO" id="GO:0043190">
    <property type="term" value="C:ATP-binding cassette (ABC) transporter complex"/>
    <property type="evidence" value="ECO:0007669"/>
    <property type="project" value="TreeGrafter"/>
</dbReference>
<name>E1KNN4_9BACT</name>
<sequence>MQGNCAYVYDCPKKKMFRIKKLDIFIAKQFGMLFAGTFVISMVVLMMQSLWKYVDKLVGKGLSIDVLAEFFGYLGLMFVPQALPLAILLSSLITFGNLGESSELTAIKASGISLVKSFRGLIVIISFITIGSFYFQNTIAPDAQKHIFQMILSMKQKSPELEIPEGIFYNGIPQTNLYVERKNLETGHLYNIMIYRMTDSYEDQAIILADSGMLQSTAEKKHLVLNLWNGEWFENMRSQELSSSASVPYRRESFSKKKLILDFDSDFNLTDVAGISNDARTKSISKIQHDKDSLIQVYDSVGKAYYQDAQVYYPTFKLKANELAQAKRMASSEELNLDSIYGKMSPDDRRRTIDHALNNVQHEISDLDFKSMITSDADKMIRQHDIEEINKYTLALTCLIFFFIGAPLGAIIRKGGLGVPIIVSVLVFIIYYILDFTGGRMAKQGYWAIWFGRGLSPAVLIPTAIFVTYKANNDSAVFNIDLYKNLMMRMLGLRMKRGISSKEVIINAPKYLENANLLRKMNEDIAMYAMKKKLKSPPNYIKVFFKFHPDHVIERISAELENIIEDLGNTRNKIIMGELNNYPILVTKAHTRPFERQWMNIIAGVFLPVGLFLYIRMWRFRLRLNRDLQVIKATNDSILAEIEMIIDKQK</sequence>
<gene>
    <name evidence="7" type="ORF">HMPREF9296_2418</name>
</gene>
<evidence type="ECO:0000256" key="1">
    <source>
        <dbReference type="ARBA" id="ARBA00004651"/>
    </source>
</evidence>
<comment type="subcellular location">
    <subcellularLocation>
        <location evidence="1">Cell membrane</location>
        <topology evidence="1">Multi-pass membrane protein</topology>
    </subcellularLocation>
</comment>